<dbReference type="InterPro" id="IPR011009">
    <property type="entry name" value="Kinase-like_dom_sf"/>
</dbReference>
<dbReference type="PANTHER" id="PTHR43289">
    <property type="entry name" value="MITOGEN-ACTIVATED PROTEIN KINASE KINASE KINASE 20-RELATED"/>
    <property type="match status" value="1"/>
</dbReference>
<evidence type="ECO:0000259" key="7">
    <source>
        <dbReference type="PROSITE" id="PS50011"/>
    </source>
</evidence>
<dbReference type="FunFam" id="1.10.510.10:FF:000021">
    <property type="entry name" value="Serine/threonine protein kinase"/>
    <property type="match status" value="1"/>
</dbReference>
<dbReference type="PIRSF" id="PIRSF000654">
    <property type="entry name" value="Integrin-linked_kinase"/>
    <property type="match status" value="1"/>
</dbReference>
<sequence>MASVYRALDKRLQRQVAVKVLSPVAAHTPGLPERFLQEARLVASLRHPNIVTVYDYGEQGDHTYMVQELLAGPTLADQLKALAAQGQVFSREQVLAIMRQLTAALDAAHAAGIIHRDVKPSNAIWNERGELVLTDFGIAKNTQLPTEYTQAGMVIGTPDYISPEQARNLPLTPSSDLYSLGVVLFELLAGQTPFHSDTPLAAMLGHMQEAPPPLRPRRPDLPPAVERVVLQALAKDPAQRFRSGGAL</sequence>
<dbReference type="GO" id="GO:0004674">
    <property type="term" value="F:protein serine/threonine kinase activity"/>
    <property type="evidence" value="ECO:0007669"/>
    <property type="project" value="UniProtKB-KW"/>
</dbReference>
<dbReference type="Gene3D" id="1.10.510.10">
    <property type="entry name" value="Transferase(Phosphotransferase) domain 1"/>
    <property type="match status" value="1"/>
</dbReference>
<dbReference type="PANTHER" id="PTHR43289:SF6">
    <property type="entry name" value="SERINE_THREONINE-PROTEIN KINASE NEKL-3"/>
    <property type="match status" value="1"/>
</dbReference>
<keyword evidence="9" id="KW-1185">Reference proteome</keyword>
<dbReference type="InterPro" id="IPR000719">
    <property type="entry name" value="Prot_kinase_dom"/>
</dbReference>
<dbReference type="Gene3D" id="3.30.200.20">
    <property type="entry name" value="Phosphorylase Kinase, domain 1"/>
    <property type="match status" value="1"/>
</dbReference>
<dbReference type="EC" id="2.7.11.1" evidence="1"/>
<evidence type="ECO:0000256" key="4">
    <source>
        <dbReference type="ARBA" id="ARBA00022741"/>
    </source>
</evidence>
<dbReference type="CDD" id="cd14014">
    <property type="entry name" value="STKc_PknB_like"/>
    <property type="match status" value="1"/>
</dbReference>
<evidence type="ECO:0000256" key="1">
    <source>
        <dbReference type="ARBA" id="ARBA00012513"/>
    </source>
</evidence>
<evidence type="ECO:0000256" key="3">
    <source>
        <dbReference type="ARBA" id="ARBA00022679"/>
    </source>
</evidence>
<reference evidence="8 9" key="1">
    <citation type="submission" date="2015-09" db="EMBL/GenBank/DDBJ databases">
        <title>Draft genome sequence of Kouleothrix aurantiaca JCM 19913.</title>
        <authorList>
            <person name="Hemp J."/>
        </authorList>
    </citation>
    <scope>NUCLEOTIDE SEQUENCE [LARGE SCALE GENOMIC DNA]</scope>
    <source>
        <strain evidence="8 9">COM-B</strain>
    </source>
</reference>
<dbReference type="GO" id="GO:0005524">
    <property type="term" value="F:ATP binding"/>
    <property type="evidence" value="ECO:0007669"/>
    <property type="project" value="UniProtKB-KW"/>
</dbReference>
<keyword evidence="6" id="KW-0067">ATP-binding</keyword>
<dbReference type="PROSITE" id="PS50011">
    <property type="entry name" value="PROTEIN_KINASE_DOM"/>
    <property type="match status" value="1"/>
</dbReference>
<evidence type="ECO:0000256" key="5">
    <source>
        <dbReference type="ARBA" id="ARBA00022777"/>
    </source>
</evidence>
<evidence type="ECO:0000256" key="2">
    <source>
        <dbReference type="ARBA" id="ARBA00022527"/>
    </source>
</evidence>
<feature type="non-terminal residue" evidence="8">
    <location>
        <position position="247"/>
    </location>
</feature>
<organism evidence="8 9">
    <name type="scientific">Kouleothrix aurantiaca</name>
    <dbReference type="NCBI Taxonomy" id="186479"/>
    <lineage>
        <taxon>Bacteria</taxon>
        <taxon>Bacillati</taxon>
        <taxon>Chloroflexota</taxon>
        <taxon>Chloroflexia</taxon>
        <taxon>Chloroflexales</taxon>
        <taxon>Roseiflexineae</taxon>
        <taxon>Roseiflexaceae</taxon>
        <taxon>Kouleothrix</taxon>
    </lineage>
</organism>
<dbReference type="SMART" id="SM00220">
    <property type="entry name" value="S_TKc"/>
    <property type="match status" value="1"/>
</dbReference>
<comment type="caution">
    <text evidence="8">The sequence shown here is derived from an EMBL/GenBank/DDBJ whole genome shotgun (WGS) entry which is preliminary data.</text>
</comment>
<evidence type="ECO:0000256" key="6">
    <source>
        <dbReference type="ARBA" id="ARBA00022840"/>
    </source>
</evidence>
<keyword evidence="3" id="KW-0808">Transferase</keyword>
<proteinExistence type="predicted"/>
<protein>
    <recommendedName>
        <fullName evidence="1">non-specific serine/threonine protein kinase</fullName>
        <ecNumber evidence="1">2.7.11.1</ecNumber>
    </recommendedName>
</protein>
<accession>A0A0P9D3S2</accession>
<evidence type="ECO:0000313" key="8">
    <source>
        <dbReference type="EMBL" id="KPV53734.1"/>
    </source>
</evidence>
<evidence type="ECO:0000313" key="9">
    <source>
        <dbReference type="Proteomes" id="UP000050509"/>
    </source>
</evidence>
<feature type="domain" description="Protein kinase" evidence="7">
    <location>
        <begin position="1"/>
        <end position="247"/>
    </location>
</feature>
<keyword evidence="5 8" id="KW-0418">Kinase</keyword>
<dbReference type="AlphaFoldDB" id="A0A0P9D3S2"/>
<dbReference type="Pfam" id="PF00069">
    <property type="entry name" value="Pkinase"/>
    <property type="match status" value="1"/>
</dbReference>
<dbReference type="Proteomes" id="UP000050509">
    <property type="component" value="Unassembled WGS sequence"/>
</dbReference>
<gene>
    <name evidence="8" type="ORF">SE17_07865</name>
</gene>
<name>A0A0P9D3S2_9CHLR</name>
<keyword evidence="4" id="KW-0547">Nucleotide-binding</keyword>
<dbReference type="EMBL" id="LJCR01000188">
    <property type="protein sequence ID" value="KPV53734.1"/>
    <property type="molecule type" value="Genomic_DNA"/>
</dbReference>
<keyword evidence="2" id="KW-0723">Serine/threonine-protein kinase</keyword>
<dbReference type="SUPFAM" id="SSF56112">
    <property type="entry name" value="Protein kinase-like (PK-like)"/>
    <property type="match status" value="1"/>
</dbReference>